<organism evidence="3 4">
    <name type="scientific">Didymodactylos carnosus</name>
    <dbReference type="NCBI Taxonomy" id="1234261"/>
    <lineage>
        <taxon>Eukaryota</taxon>
        <taxon>Metazoa</taxon>
        <taxon>Spiralia</taxon>
        <taxon>Gnathifera</taxon>
        <taxon>Rotifera</taxon>
        <taxon>Eurotatoria</taxon>
        <taxon>Bdelloidea</taxon>
        <taxon>Philodinida</taxon>
        <taxon>Philodinidae</taxon>
        <taxon>Didymodactylos</taxon>
    </lineage>
</organism>
<proteinExistence type="predicted"/>
<dbReference type="EMBL" id="CAJNOK010036749">
    <property type="protein sequence ID" value="CAF1525176.1"/>
    <property type="molecule type" value="Genomic_DNA"/>
</dbReference>
<dbReference type="Proteomes" id="UP000677228">
    <property type="component" value="Unassembled WGS sequence"/>
</dbReference>
<gene>
    <name evidence="2" type="ORF">OVA965_LOCUS37977</name>
    <name evidence="3" type="ORF">TMI583_LOCUS39104</name>
</gene>
<evidence type="ECO:0000313" key="2">
    <source>
        <dbReference type="EMBL" id="CAF1525176.1"/>
    </source>
</evidence>
<feature type="non-terminal residue" evidence="3">
    <location>
        <position position="1"/>
    </location>
</feature>
<name>A0A8S2TWW9_9BILA</name>
<reference evidence="3" key="1">
    <citation type="submission" date="2021-02" db="EMBL/GenBank/DDBJ databases">
        <authorList>
            <person name="Nowell W R."/>
        </authorList>
    </citation>
    <scope>NUCLEOTIDE SEQUENCE</scope>
</reference>
<protein>
    <submittedName>
        <fullName evidence="3">Uncharacterized protein</fullName>
    </submittedName>
</protein>
<comment type="caution">
    <text evidence="3">The sequence shown here is derived from an EMBL/GenBank/DDBJ whole genome shotgun (WGS) entry which is preliminary data.</text>
</comment>
<evidence type="ECO:0000313" key="3">
    <source>
        <dbReference type="EMBL" id="CAF4311790.1"/>
    </source>
</evidence>
<dbReference type="AlphaFoldDB" id="A0A8S2TWW9"/>
<dbReference type="EMBL" id="CAJOBA010058910">
    <property type="protein sequence ID" value="CAF4311790.1"/>
    <property type="molecule type" value="Genomic_DNA"/>
</dbReference>
<feature type="region of interest" description="Disordered" evidence="1">
    <location>
        <begin position="74"/>
        <end position="95"/>
    </location>
</feature>
<accession>A0A8S2TWW9</accession>
<evidence type="ECO:0000256" key="1">
    <source>
        <dbReference type="SAM" id="MobiDB-lite"/>
    </source>
</evidence>
<feature type="region of interest" description="Disordered" evidence="1">
    <location>
        <begin position="179"/>
        <end position="220"/>
    </location>
</feature>
<sequence length="220" mass="24603">LSNKLQTYGITYDEWKQSCNSVKMLNERTIITKKLYDVCTSDLYKDIVDKNELDKFVDRTSLSASELQLLTPRQPSTENLNATVSQQLSASPQPMSTNGCKRLALTAKTVNTQQAITSAAQATEQSSDTTAGISPVFVSITTVNSQQTTKKPQKKDQPDVVADDDQSQQNLLLTQYKQNIPRNLREYSPTPKARDGRDSLSDVENTESAIALRLRNKRKR</sequence>
<evidence type="ECO:0000313" key="4">
    <source>
        <dbReference type="Proteomes" id="UP000682733"/>
    </source>
</evidence>
<dbReference type="Proteomes" id="UP000682733">
    <property type="component" value="Unassembled WGS sequence"/>
</dbReference>
<feature type="region of interest" description="Disordered" evidence="1">
    <location>
        <begin position="144"/>
        <end position="165"/>
    </location>
</feature>